<dbReference type="KEGG" id="bip:Bint_0354"/>
<dbReference type="RefSeq" id="WP_014486840.1">
    <property type="nucleotide sequence ID" value="NC_017243.1"/>
</dbReference>
<dbReference type="EMBL" id="CP002874">
    <property type="protein sequence ID" value="AEM20988.1"/>
    <property type="molecule type" value="Genomic_DNA"/>
</dbReference>
<evidence type="ECO:0000313" key="2">
    <source>
        <dbReference type="Proteomes" id="UP000008522"/>
    </source>
</evidence>
<dbReference type="Proteomes" id="UP000008522">
    <property type="component" value="Chromosome"/>
</dbReference>
<name>G0EII0_BRAIP</name>
<organism evidence="1 2">
    <name type="scientific">Brachyspira intermedia (strain ATCC 51140 / PWS/A)</name>
    <name type="common">Serpulina intermedia</name>
    <dbReference type="NCBI Taxonomy" id="1045858"/>
    <lineage>
        <taxon>Bacteria</taxon>
        <taxon>Pseudomonadati</taxon>
        <taxon>Spirochaetota</taxon>
        <taxon>Spirochaetia</taxon>
        <taxon>Brachyspirales</taxon>
        <taxon>Brachyspiraceae</taxon>
        <taxon>Brachyspira</taxon>
    </lineage>
</organism>
<proteinExistence type="predicted"/>
<dbReference type="GeneID" id="44968910"/>
<gene>
    <name evidence="1" type="ordered locus">Bint_0354</name>
</gene>
<dbReference type="eggNOG" id="ENOG5034035">
    <property type="taxonomic scope" value="Bacteria"/>
</dbReference>
<accession>G0EII0</accession>
<dbReference type="AlphaFoldDB" id="G0EII0"/>
<reference evidence="1 2" key="1">
    <citation type="journal article" date="2011" name="BMC Genomics">
        <title>Complete genome sequence of Brachyspira intermedia reveals unique genomic features in Brachyspira species and phage-mediated horizontal gene transfer.</title>
        <authorList>
            <person name="Hafstrom T."/>
            <person name="Jansson D.S."/>
            <person name="Segerman B."/>
        </authorList>
    </citation>
    <scope>NUCLEOTIDE SEQUENCE [LARGE SCALE GENOMIC DNA]</scope>
    <source>
        <strain evidence="2">ATCC 51140 / PWS/A</strain>
    </source>
</reference>
<evidence type="ECO:0000313" key="1">
    <source>
        <dbReference type="EMBL" id="AEM20988.1"/>
    </source>
</evidence>
<dbReference type="PATRIC" id="fig|1045858.4.peg.352"/>
<dbReference type="HOGENOM" id="CLU_1207934_0_0_12"/>
<protein>
    <submittedName>
        <fullName evidence="1">Uncharacterized protein</fullName>
    </submittedName>
</protein>
<sequence length="229" mass="27683">MNNIIYGQYDSNKYQLKRFYINDVPSYILNIIKELSYKKLAIIRGGMSFIFLLSKNDYMLKDIDMIAYYKNQNDILKILSNNSEIIYVNKNSFGNTVITSFWKCSYFHLDEYYKLDILLTEDIIDYDECIWNGNKYYCITKQYLLTDRISKIREKFQRNHDDNKTKNHFYVSYYLSEYMIKNNYIIDKKYKDIIREKLIGIDDILKNIVSDNEIDLFFNMQKQLIGSFQ</sequence>
<keyword evidence="2" id="KW-1185">Reference proteome</keyword>